<dbReference type="PANTHER" id="PTHR11471">
    <property type="entry name" value="TUMOR NECROSIS FACTOR FAMILY MEMBER"/>
    <property type="match status" value="1"/>
</dbReference>
<dbReference type="CTD" id="8740"/>
<evidence type="ECO:0000259" key="6">
    <source>
        <dbReference type="PROSITE" id="PS50049"/>
    </source>
</evidence>
<keyword evidence="5" id="KW-1133">Transmembrane helix</keyword>
<dbReference type="PANTHER" id="PTHR11471:SF34">
    <property type="entry name" value="TUMOR NECROSIS FACTOR LIGAND SUPERFAMILY MEMBER 14"/>
    <property type="match status" value="1"/>
</dbReference>
<evidence type="ECO:0000313" key="7">
    <source>
        <dbReference type="EMBL" id="KYO37554.1"/>
    </source>
</evidence>
<reference evidence="7 8" key="1">
    <citation type="journal article" date="2012" name="Genome Biol.">
        <title>Sequencing three crocodilian genomes to illuminate the evolution of archosaurs and amniotes.</title>
        <authorList>
            <person name="St John J.A."/>
            <person name="Braun E.L."/>
            <person name="Isberg S.R."/>
            <person name="Miles L.G."/>
            <person name="Chong A.Y."/>
            <person name="Gongora J."/>
            <person name="Dalzell P."/>
            <person name="Moran C."/>
            <person name="Bed'hom B."/>
            <person name="Abzhanov A."/>
            <person name="Burgess S.C."/>
            <person name="Cooksey A.M."/>
            <person name="Castoe T.A."/>
            <person name="Crawford N.G."/>
            <person name="Densmore L.D."/>
            <person name="Drew J.C."/>
            <person name="Edwards S.V."/>
            <person name="Faircloth B.C."/>
            <person name="Fujita M.K."/>
            <person name="Greenwold M.J."/>
            <person name="Hoffmann F.G."/>
            <person name="Howard J.M."/>
            <person name="Iguchi T."/>
            <person name="Janes D.E."/>
            <person name="Khan S.Y."/>
            <person name="Kohno S."/>
            <person name="de Koning A.J."/>
            <person name="Lance S.L."/>
            <person name="McCarthy F.M."/>
            <person name="McCormack J.E."/>
            <person name="Merchant M.E."/>
            <person name="Peterson D.G."/>
            <person name="Pollock D.D."/>
            <person name="Pourmand N."/>
            <person name="Raney B.J."/>
            <person name="Roessler K.A."/>
            <person name="Sanford J.R."/>
            <person name="Sawyer R.H."/>
            <person name="Schmidt C.J."/>
            <person name="Triplett E.W."/>
            <person name="Tuberville T.D."/>
            <person name="Venegas-Anaya M."/>
            <person name="Howard J.T."/>
            <person name="Jarvis E.D."/>
            <person name="Guillette L.J.Jr."/>
            <person name="Glenn T.C."/>
            <person name="Green R.E."/>
            <person name="Ray D.A."/>
        </authorList>
    </citation>
    <scope>NUCLEOTIDE SEQUENCE [LARGE SCALE GENOMIC DNA]</scope>
    <source>
        <strain evidence="7">KSC_2009_1</strain>
    </source>
</reference>
<dbReference type="RefSeq" id="XP_006265662.1">
    <property type="nucleotide sequence ID" value="XM_006265600.4"/>
</dbReference>
<dbReference type="AlphaFoldDB" id="A0A151NL77"/>
<evidence type="ECO:0000313" key="8">
    <source>
        <dbReference type="Proteomes" id="UP000050525"/>
    </source>
</evidence>
<accession>A0A151NL77</accession>
<evidence type="ECO:0000256" key="2">
    <source>
        <dbReference type="ARBA" id="ARBA00008670"/>
    </source>
</evidence>
<dbReference type="Pfam" id="PF00229">
    <property type="entry name" value="TNF"/>
    <property type="match status" value="1"/>
</dbReference>
<evidence type="ECO:0000256" key="3">
    <source>
        <dbReference type="ARBA" id="ARBA00022514"/>
    </source>
</evidence>
<dbReference type="EMBL" id="AKHW03002666">
    <property type="protein sequence ID" value="KYO37554.1"/>
    <property type="molecule type" value="Genomic_DNA"/>
</dbReference>
<keyword evidence="3" id="KW-0202">Cytokine</keyword>
<dbReference type="SUPFAM" id="SSF49842">
    <property type="entry name" value="TNF-like"/>
    <property type="match status" value="1"/>
</dbReference>
<dbReference type="GO" id="GO:0006955">
    <property type="term" value="P:immune response"/>
    <property type="evidence" value="ECO:0007669"/>
    <property type="project" value="InterPro"/>
</dbReference>
<dbReference type="InterPro" id="IPR006052">
    <property type="entry name" value="TNF_dom"/>
</dbReference>
<keyword evidence="4 5" id="KW-0472">Membrane</keyword>
<name>A0A151NL77_ALLMI</name>
<dbReference type="KEGG" id="amj:102561624"/>
<sequence>MGDGVIYPSVFFVEGQGDRIPIVPPRRKPHTRQCSPGQLVLAALVSLALVGVAVEGYYLLRLQGVLGQVPAHAAAEALAEKVIQERMLQAEKPAAHLIGSENTTKGGKALLWESTKDWAFVRGLGYEEGALVCHQPGHYYVYSVVQLRAVPEACAVTSATHRVYKTTPRYPRPLPLLQRLLAPHCGSGNHSLWAHGSALGGLVHLAPHDRLYVDVKPRHLLQVRDGTRSVFGAFML</sequence>
<dbReference type="GO" id="GO:0005164">
    <property type="term" value="F:tumor necrosis factor receptor binding"/>
    <property type="evidence" value="ECO:0007669"/>
    <property type="project" value="InterPro"/>
</dbReference>
<evidence type="ECO:0000256" key="4">
    <source>
        <dbReference type="ARBA" id="ARBA00023136"/>
    </source>
</evidence>
<dbReference type="OrthoDB" id="6116320at2759"/>
<dbReference type="GeneID" id="102561624"/>
<dbReference type="GO" id="GO:0016020">
    <property type="term" value="C:membrane"/>
    <property type="evidence" value="ECO:0007669"/>
    <property type="project" value="UniProtKB-SubCell"/>
</dbReference>
<dbReference type="GO" id="GO:0005125">
    <property type="term" value="F:cytokine activity"/>
    <property type="evidence" value="ECO:0007669"/>
    <property type="project" value="UniProtKB-KW"/>
</dbReference>
<dbReference type="PROSITE" id="PS50049">
    <property type="entry name" value="THD_2"/>
    <property type="match status" value="1"/>
</dbReference>
<keyword evidence="8" id="KW-1185">Reference proteome</keyword>
<keyword evidence="5" id="KW-0812">Transmembrane</keyword>
<dbReference type="InterPro" id="IPR008983">
    <property type="entry name" value="Tumour_necrosis_fac-like_dom"/>
</dbReference>
<dbReference type="eggNOG" id="ENOG502RZ4W">
    <property type="taxonomic scope" value="Eukaryota"/>
</dbReference>
<gene>
    <name evidence="7" type="primary">TNFSF14</name>
    <name evidence="7" type="ORF">Y1Q_0015777</name>
</gene>
<dbReference type="Proteomes" id="UP000050525">
    <property type="component" value="Unassembled WGS sequence"/>
</dbReference>
<comment type="similarity">
    <text evidence="2">Belongs to the tumor necrosis factor family.</text>
</comment>
<dbReference type="Gene3D" id="2.60.120.40">
    <property type="match status" value="1"/>
</dbReference>
<feature type="domain" description="THD" evidence="6">
    <location>
        <begin position="93"/>
        <end position="236"/>
    </location>
</feature>
<evidence type="ECO:0000256" key="5">
    <source>
        <dbReference type="SAM" id="Phobius"/>
    </source>
</evidence>
<proteinExistence type="inferred from homology"/>
<organism evidence="7 8">
    <name type="scientific">Alligator mississippiensis</name>
    <name type="common">American alligator</name>
    <dbReference type="NCBI Taxonomy" id="8496"/>
    <lineage>
        <taxon>Eukaryota</taxon>
        <taxon>Metazoa</taxon>
        <taxon>Chordata</taxon>
        <taxon>Craniata</taxon>
        <taxon>Vertebrata</taxon>
        <taxon>Euteleostomi</taxon>
        <taxon>Archelosauria</taxon>
        <taxon>Archosauria</taxon>
        <taxon>Crocodylia</taxon>
        <taxon>Alligatoridae</taxon>
        <taxon>Alligatorinae</taxon>
        <taxon>Alligator</taxon>
    </lineage>
</organism>
<dbReference type="CDD" id="cd00184">
    <property type="entry name" value="TNF"/>
    <property type="match status" value="1"/>
</dbReference>
<comment type="subcellular location">
    <subcellularLocation>
        <location evidence="1">Membrane</location>
    </subcellularLocation>
</comment>
<dbReference type="STRING" id="8496.A0A151NL77"/>
<dbReference type="SMART" id="SM00207">
    <property type="entry name" value="TNF"/>
    <property type="match status" value="1"/>
</dbReference>
<comment type="caution">
    <text evidence="7">The sequence shown here is derived from an EMBL/GenBank/DDBJ whole genome shotgun (WGS) entry which is preliminary data.</text>
</comment>
<evidence type="ECO:0000256" key="1">
    <source>
        <dbReference type="ARBA" id="ARBA00004370"/>
    </source>
</evidence>
<dbReference type="GO" id="GO:0005615">
    <property type="term" value="C:extracellular space"/>
    <property type="evidence" value="ECO:0007669"/>
    <property type="project" value="UniProtKB-KW"/>
</dbReference>
<feature type="transmembrane region" description="Helical" evidence="5">
    <location>
        <begin position="39"/>
        <end position="60"/>
    </location>
</feature>
<protein>
    <submittedName>
        <fullName evidence="7">Tumor necrosis factor ligand superfamily member 14</fullName>
    </submittedName>
</protein>